<dbReference type="Proteomes" id="UP000470010">
    <property type="component" value="Unassembled WGS sequence"/>
</dbReference>
<organism evidence="3 4">
    <name type="scientific">Enorma shizhengliae</name>
    <dbReference type="NCBI Taxonomy" id="2606615"/>
    <lineage>
        <taxon>Bacteria</taxon>
        <taxon>Bacillati</taxon>
        <taxon>Actinomycetota</taxon>
        <taxon>Coriobacteriia</taxon>
        <taxon>Coriobacteriales</taxon>
        <taxon>Coriobacteriaceae</taxon>
        <taxon>Enorma</taxon>
    </lineage>
</organism>
<feature type="compositionally biased region" description="Basic and acidic residues" evidence="1">
    <location>
        <begin position="1"/>
        <end position="13"/>
    </location>
</feature>
<evidence type="ECO:0000313" key="4">
    <source>
        <dbReference type="Proteomes" id="UP000470010"/>
    </source>
</evidence>
<evidence type="ECO:0000256" key="1">
    <source>
        <dbReference type="SAM" id="MobiDB-lite"/>
    </source>
</evidence>
<keyword evidence="2" id="KW-0472">Membrane</keyword>
<feature type="transmembrane region" description="Helical" evidence="2">
    <location>
        <begin position="142"/>
        <end position="166"/>
    </location>
</feature>
<proteinExistence type="predicted"/>
<keyword evidence="2" id="KW-0812">Transmembrane</keyword>
<protein>
    <submittedName>
        <fullName evidence="3">Uncharacterized protein</fullName>
    </submittedName>
</protein>
<dbReference type="AlphaFoldDB" id="A0A7K0GAV6"/>
<feature type="compositionally biased region" description="Basic and acidic residues" evidence="1">
    <location>
        <begin position="43"/>
        <end position="54"/>
    </location>
</feature>
<accession>A0A7K0GAV6</accession>
<evidence type="ECO:0000256" key="2">
    <source>
        <dbReference type="SAM" id="Phobius"/>
    </source>
</evidence>
<gene>
    <name evidence="3" type="ORF">GJE22_07170</name>
</gene>
<sequence>MERDMLTLDDPDRSLQGNDGVSRVEGEDGASFAAEDEPNALDHAVHEAKDHEGSGEEPLEDDAWDADFSEGDERTEDDVQEDEGFPADISLAEDDIEDDEEELPVRDIEDDDEPDGSEVRDRAARAVQQARSLVMEHQTASAIIAFALVSVFVIGALTFAFTRVFAYDRGVLREEKEVSENLLPVEHAELPHLGLRIDGISTSAAPNIVVHVRVDALPEAGYPPLAPEQFALSESTGEGEAASVALANFSYDQDTGVCTFSYATPVADAAARRTLSVKLLPESGYRGGCSITYSCA</sequence>
<dbReference type="EMBL" id="VTFZ01000009">
    <property type="protein sequence ID" value="MRX80369.1"/>
    <property type="molecule type" value="Genomic_DNA"/>
</dbReference>
<feature type="region of interest" description="Disordered" evidence="1">
    <location>
        <begin position="1"/>
        <end position="122"/>
    </location>
</feature>
<feature type="compositionally biased region" description="Acidic residues" evidence="1">
    <location>
        <begin position="55"/>
        <end position="116"/>
    </location>
</feature>
<keyword evidence="2" id="KW-1133">Transmembrane helix</keyword>
<evidence type="ECO:0000313" key="3">
    <source>
        <dbReference type="EMBL" id="MRX80369.1"/>
    </source>
</evidence>
<comment type="caution">
    <text evidence="3">The sequence shown here is derived from an EMBL/GenBank/DDBJ whole genome shotgun (WGS) entry which is preliminary data.</text>
</comment>
<name>A0A7K0GAV6_9ACTN</name>
<reference evidence="4" key="1">
    <citation type="submission" date="2019-08" db="EMBL/GenBank/DDBJ databases">
        <title>Arthrobacter sp. nov., isolated from plateau pika and Tibetan wild ass.</title>
        <authorList>
            <person name="Ge Y."/>
        </authorList>
    </citation>
    <scope>NUCLEOTIDE SEQUENCE [LARGE SCALE GENOMIC DNA]</scope>
    <source>
        <strain evidence="4">HF-1365</strain>
    </source>
</reference>
<keyword evidence="4" id="KW-1185">Reference proteome</keyword>